<dbReference type="RefSeq" id="WP_008952658.1">
    <property type="nucleotide sequence ID" value="NZ_ACIS01000002.1"/>
</dbReference>
<dbReference type="Pfam" id="PF00015">
    <property type="entry name" value="MCPsignal"/>
    <property type="match status" value="1"/>
</dbReference>
<dbReference type="InterPro" id="IPR024478">
    <property type="entry name" value="HlyB_4HB_MCP"/>
</dbReference>
<reference evidence="7 8" key="1">
    <citation type="submission" date="2009-02" db="EMBL/GenBank/DDBJ databases">
        <title>Sequencing of the draft genome and assembly of Lutiella nitroferrum 2002.</title>
        <authorList>
            <consortium name="US DOE Joint Genome Institute (JGI-PGF)"/>
            <person name="Lucas S."/>
            <person name="Copeland A."/>
            <person name="Lapidus A."/>
            <person name="Glavina del Rio T."/>
            <person name="Tice H."/>
            <person name="Bruce D."/>
            <person name="Goodwin L."/>
            <person name="Pitluck S."/>
            <person name="Larimer F."/>
            <person name="Land M.L."/>
            <person name="Hauser L."/>
            <person name="Coates J.D."/>
        </authorList>
    </citation>
    <scope>NUCLEOTIDE SEQUENCE [LARGE SCALE GENOMIC DNA]</scope>
    <source>
        <strain evidence="7 8">2002</strain>
    </source>
</reference>
<dbReference type="InterPro" id="IPR004089">
    <property type="entry name" value="MCPsignal_dom"/>
</dbReference>
<dbReference type="SMART" id="SM00304">
    <property type="entry name" value="HAMP"/>
    <property type="match status" value="1"/>
</dbReference>
<dbReference type="CDD" id="cd19411">
    <property type="entry name" value="MCP2201-like_sensor"/>
    <property type="match status" value="1"/>
</dbReference>
<evidence type="ECO:0000256" key="1">
    <source>
        <dbReference type="ARBA" id="ARBA00023224"/>
    </source>
</evidence>
<evidence type="ECO:0000313" key="7">
    <source>
        <dbReference type="EMBL" id="EEG09622.1"/>
    </source>
</evidence>
<dbReference type="CDD" id="cd06225">
    <property type="entry name" value="HAMP"/>
    <property type="match status" value="1"/>
</dbReference>
<evidence type="ECO:0000256" key="2">
    <source>
        <dbReference type="ARBA" id="ARBA00029447"/>
    </source>
</evidence>
<dbReference type="PROSITE" id="PS50111">
    <property type="entry name" value="CHEMOTAXIS_TRANSDUC_2"/>
    <property type="match status" value="1"/>
</dbReference>
<dbReference type="Gene3D" id="1.10.287.950">
    <property type="entry name" value="Methyl-accepting chemotaxis protein"/>
    <property type="match status" value="1"/>
</dbReference>
<protein>
    <submittedName>
        <fullName evidence="7">Methyl-accepting chemotaxis sensory transducer</fullName>
    </submittedName>
</protein>
<sequence precursor="true">MRFKFNLTVGQRLGVGFALVLSLLITITALGVWRLHEVALATQGMVQVPIAKERLVSDWYTNIVAGVRRSTAVAISKDESLAQFFAEDQKYSTQQNNILQKQIEALLYLKEEQALFAEIRQKRQRFLQARDSMTNAKKAGRGELAEQLFHSQFLPASKSYLEKMQAFLRLQRREVDSHARYVDGVYRESRIWMLILGVGAVLLGIIAAWAIARSITRPLRQAIEVAYQVAAGDLTVKFKTCASDETGNLLRALGEMSDGLAKAVKRVRVQAEEAANMTAQIASASKQIAQRSQTQSTTAASTAVAVEQISTGIASISQRANQLLELTQAGHAQVQEGNRAMSLMEGEIRNTEQSVEDIAISVHKFVASVRSITDMTGQVKSIAEQTNLLALNAAIEAARAGEAGRGFAVVADEVRKLAEESASSACRIDEITATLNRQSTTVETFLKSGQHALHASRQYLDSVICVLSASGESVEQTSQEVMVMATSVQGQAEASQDIALNVEQIAQMADDNHRAIQSSEELACQMKLLSDRLHESVELFKV</sequence>
<proteinExistence type="inferred from homology"/>
<evidence type="ECO:0000256" key="4">
    <source>
        <dbReference type="SAM" id="Phobius"/>
    </source>
</evidence>
<gene>
    <name evidence="7" type="ORF">FuraDRAFT_0638</name>
</gene>
<keyword evidence="4" id="KW-1133">Transmembrane helix</keyword>
<dbReference type="PANTHER" id="PTHR32089:SF112">
    <property type="entry name" value="LYSOZYME-LIKE PROTEIN-RELATED"/>
    <property type="match status" value="1"/>
</dbReference>
<dbReference type="InterPro" id="IPR047347">
    <property type="entry name" value="YvaQ-like_sensor"/>
</dbReference>
<comment type="similarity">
    <text evidence="2">Belongs to the methyl-accepting chemotaxis (MCP) protein family.</text>
</comment>
<dbReference type="Pfam" id="PF00672">
    <property type="entry name" value="HAMP"/>
    <property type="match status" value="1"/>
</dbReference>
<dbReference type="EMBL" id="ACIS01000002">
    <property type="protein sequence ID" value="EEG09622.1"/>
    <property type="molecule type" value="Genomic_DNA"/>
</dbReference>
<name>B9Z0L6_9NEIS</name>
<comment type="caution">
    <text evidence="7">The sequence shown here is derived from an EMBL/GenBank/DDBJ whole genome shotgun (WGS) entry which is preliminary data.</text>
</comment>
<dbReference type="GO" id="GO:0007165">
    <property type="term" value="P:signal transduction"/>
    <property type="evidence" value="ECO:0007669"/>
    <property type="project" value="UniProtKB-KW"/>
</dbReference>
<organism evidence="7 8">
    <name type="scientific">Pseudogulbenkiania ferrooxidans 2002</name>
    <dbReference type="NCBI Taxonomy" id="279714"/>
    <lineage>
        <taxon>Bacteria</taxon>
        <taxon>Pseudomonadati</taxon>
        <taxon>Pseudomonadota</taxon>
        <taxon>Betaproteobacteria</taxon>
        <taxon>Neisseriales</taxon>
        <taxon>Chromobacteriaceae</taxon>
        <taxon>Pseudogulbenkiania</taxon>
    </lineage>
</organism>
<dbReference type="eggNOG" id="COG0840">
    <property type="taxonomic scope" value="Bacteria"/>
</dbReference>
<dbReference type="PANTHER" id="PTHR32089">
    <property type="entry name" value="METHYL-ACCEPTING CHEMOTAXIS PROTEIN MCPB"/>
    <property type="match status" value="1"/>
</dbReference>
<evidence type="ECO:0000259" key="6">
    <source>
        <dbReference type="PROSITE" id="PS50885"/>
    </source>
</evidence>
<keyword evidence="4" id="KW-0472">Membrane</keyword>
<dbReference type="InterPro" id="IPR003660">
    <property type="entry name" value="HAMP_dom"/>
</dbReference>
<evidence type="ECO:0000259" key="5">
    <source>
        <dbReference type="PROSITE" id="PS50111"/>
    </source>
</evidence>
<feature type="domain" description="Methyl-accepting transducer" evidence="5">
    <location>
        <begin position="270"/>
        <end position="506"/>
    </location>
</feature>
<keyword evidence="4" id="KW-0812">Transmembrane</keyword>
<feature type="domain" description="HAMP" evidence="6">
    <location>
        <begin position="213"/>
        <end position="265"/>
    </location>
</feature>
<keyword evidence="8" id="KW-1185">Reference proteome</keyword>
<dbReference type="SMART" id="SM00283">
    <property type="entry name" value="MA"/>
    <property type="match status" value="1"/>
</dbReference>
<keyword evidence="1 3" id="KW-0807">Transducer</keyword>
<evidence type="ECO:0000313" key="8">
    <source>
        <dbReference type="Proteomes" id="UP000003165"/>
    </source>
</evidence>
<feature type="transmembrane region" description="Helical" evidence="4">
    <location>
        <begin position="191"/>
        <end position="212"/>
    </location>
</feature>
<dbReference type="GO" id="GO:0016020">
    <property type="term" value="C:membrane"/>
    <property type="evidence" value="ECO:0007669"/>
    <property type="project" value="InterPro"/>
</dbReference>
<evidence type="ECO:0000256" key="3">
    <source>
        <dbReference type="PROSITE-ProRule" id="PRU00284"/>
    </source>
</evidence>
<dbReference type="SUPFAM" id="SSF58104">
    <property type="entry name" value="Methyl-accepting chemotaxis protein (MCP) signaling domain"/>
    <property type="match status" value="1"/>
</dbReference>
<dbReference type="AlphaFoldDB" id="B9Z0L6"/>
<dbReference type="PROSITE" id="PS50885">
    <property type="entry name" value="HAMP"/>
    <property type="match status" value="1"/>
</dbReference>
<dbReference type="Proteomes" id="UP000003165">
    <property type="component" value="Unassembled WGS sequence"/>
</dbReference>
<feature type="transmembrane region" description="Helical" evidence="4">
    <location>
        <begin position="12"/>
        <end position="33"/>
    </location>
</feature>
<accession>B9Z0L6</accession>
<dbReference type="Gene3D" id="6.10.340.10">
    <property type="match status" value="1"/>
</dbReference>
<dbReference type="Pfam" id="PF12729">
    <property type="entry name" value="4HB_MCP_1"/>
    <property type="match status" value="1"/>
</dbReference>